<evidence type="ECO:0000256" key="4">
    <source>
        <dbReference type="ARBA" id="ARBA00022764"/>
    </source>
</evidence>
<dbReference type="CDD" id="cd03019">
    <property type="entry name" value="DsbA_DsbA"/>
    <property type="match status" value="1"/>
</dbReference>
<sequence length="214" mass="23667">MRIAQLFSRLIASAAAVLALQATAADIRPGVEFDYLPKAMPTEPAGKIEVVEFFWYGCPHCNHLEPAVQAWAKTLPPEVAFRREHVLWNGRTDMDGHARLFVALKTMNQVNALTPKVFDAVHRDKIELRDPAVAVDWATKQGLNRAQFESAYNGFGTAALLARAKQMSHDYDIDGVPSFVINGKYKTSPSKVAGGDQRFFEVINALIAKEKAAK</sequence>
<evidence type="ECO:0000259" key="9">
    <source>
        <dbReference type="PROSITE" id="PS51352"/>
    </source>
</evidence>
<keyword evidence="4 7" id="KW-0574">Periplasm</keyword>
<evidence type="ECO:0000256" key="5">
    <source>
        <dbReference type="ARBA" id="ARBA00023157"/>
    </source>
</evidence>
<dbReference type="PROSITE" id="PS00194">
    <property type="entry name" value="THIOREDOXIN_1"/>
    <property type="match status" value="1"/>
</dbReference>
<dbReference type="Proteomes" id="UP001156706">
    <property type="component" value="Unassembled WGS sequence"/>
</dbReference>
<proteinExistence type="inferred from homology"/>
<evidence type="ECO:0000256" key="7">
    <source>
        <dbReference type="PIRNR" id="PIRNR001488"/>
    </source>
</evidence>
<protein>
    <recommendedName>
        <fullName evidence="7">Thiol:disulfide interchange protein</fullName>
    </recommendedName>
</protein>
<feature type="chain" id="PRO_5047246450" description="Thiol:disulfide interchange protein" evidence="8">
    <location>
        <begin position="25"/>
        <end position="214"/>
    </location>
</feature>
<dbReference type="InterPro" id="IPR013766">
    <property type="entry name" value="Thioredoxin_domain"/>
</dbReference>
<dbReference type="SUPFAM" id="SSF52833">
    <property type="entry name" value="Thioredoxin-like"/>
    <property type="match status" value="1"/>
</dbReference>
<name>A0ABQ5YGZ2_9NEIS</name>
<dbReference type="InterPro" id="IPR036249">
    <property type="entry name" value="Thioredoxin-like_sf"/>
</dbReference>
<feature type="signal peptide" evidence="8">
    <location>
        <begin position="1"/>
        <end position="24"/>
    </location>
</feature>
<comment type="similarity">
    <text evidence="2">Belongs to the thioredoxin family. DsbA subfamily.</text>
</comment>
<reference evidence="11" key="1">
    <citation type="journal article" date="2019" name="Int. J. Syst. Evol. Microbiol.">
        <title>The Global Catalogue of Microorganisms (GCM) 10K type strain sequencing project: providing services to taxonomists for standard genome sequencing and annotation.</title>
        <authorList>
            <consortium name="The Broad Institute Genomics Platform"/>
            <consortium name="The Broad Institute Genome Sequencing Center for Infectious Disease"/>
            <person name="Wu L."/>
            <person name="Ma J."/>
        </authorList>
    </citation>
    <scope>NUCLEOTIDE SEQUENCE [LARGE SCALE GENOMIC DNA]</scope>
    <source>
        <strain evidence="11">NBRC 110044</strain>
    </source>
</reference>
<evidence type="ECO:0000256" key="1">
    <source>
        <dbReference type="ARBA" id="ARBA00004418"/>
    </source>
</evidence>
<organism evidence="10 11">
    <name type="scientific">Chitinimonas prasina</name>
    <dbReference type="NCBI Taxonomy" id="1434937"/>
    <lineage>
        <taxon>Bacteria</taxon>
        <taxon>Pseudomonadati</taxon>
        <taxon>Pseudomonadota</taxon>
        <taxon>Betaproteobacteria</taxon>
        <taxon>Neisseriales</taxon>
        <taxon>Chitinibacteraceae</taxon>
        <taxon>Chitinimonas</taxon>
    </lineage>
</organism>
<dbReference type="PROSITE" id="PS51352">
    <property type="entry name" value="THIOREDOXIN_2"/>
    <property type="match status" value="1"/>
</dbReference>
<dbReference type="EMBL" id="BSOG01000001">
    <property type="protein sequence ID" value="GLR12556.1"/>
    <property type="molecule type" value="Genomic_DNA"/>
</dbReference>
<dbReference type="PANTHER" id="PTHR35891">
    <property type="entry name" value="THIOL:DISULFIDE INTERCHANGE PROTEIN DSBA"/>
    <property type="match status" value="1"/>
</dbReference>
<keyword evidence="5 7" id="KW-1015">Disulfide bond</keyword>
<evidence type="ECO:0000256" key="2">
    <source>
        <dbReference type="ARBA" id="ARBA00005791"/>
    </source>
</evidence>
<dbReference type="InterPro" id="IPR050824">
    <property type="entry name" value="Thiol_disulfide_DsbA"/>
</dbReference>
<dbReference type="PANTHER" id="PTHR35891:SF3">
    <property type="entry name" value="THIOL:DISULFIDE INTERCHANGE PROTEIN DSBL"/>
    <property type="match status" value="1"/>
</dbReference>
<dbReference type="Pfam" id="PF01323">
    <property type="entry name" value="DSBA"/>
    <property type="match status" value="1"/>
</dbReference>
<keyword evidence="3 8" id="KW-0732">Signal</keyword>
<comment type="subcellular location">
    <subcellularLocation>
        <location evidence="1 7">Periplasm</location>
    </subcellularLocation>
</comment>
<gene>
    <name evidence="10" type="primary">dsbA_1</name>
    <name evidence="10" type="ORF">GCM10007907_13460</name>
</gene>
<evidence type="ECO:0000256" key="6">
    <source>
        <dbReference type="ARBA" id="ARBA00023284"/>
    </source>
</evidence>
<dbReference type="InterPro" id="IPR023205">
    <property type="entry name" value="DsbA/DsbL"/>
</dbReference>
<feature type="domain" description="Thioredoxin" evidence="9">
    <location>
        <begin position="9"/>
        <end position="208"/>
    </location>
</feature>
<evidence type="ECO:0000313" key="11">
    <source>
        <dbReference type="Proteomes" id="UP001156706"/>
    </source>
</evidence>
<dbReference type="InterPro" id="IPR017937">
    <property type="entry name" value="Thioredoxin_CS"/>
</dbReference>
<dbReference type="InterPro" id="IPR001853">
    <property type="entry name" value="DSBA-like_thioredoxin_dom"/>
</dbReference>
<keyword evidence="11" id="KW-1185">Reference proteome</keyword>
<keyword evidence="6" id="KW-0676">Redox-active center</keyword>
<accession>A0ABQ5YGZ2</accession>
<evidence type="ECO:0000256" key="3">
    <source>
        <dbReference type="ARBA" id="ARBA00022729"/>
    </source>
</evidence>
<evidence type="ECO:0000313" key="10">
    <source>
        <dbReference type="EMBL" id="GLR12556.1"/>
    </source>
</evidence>
<dbReference type="PIRSF" id="PIRSF001488">
    <property type="entry name" value="Tdi_protein"/>
    <property type="match status" value="1"/>
</dbReference>
<evidence type="ECO:0000256" key="8">
    <source>
        <dbReference type="SAM" id="SignalP"/>
    </source>
</evidence>
<dbReference type="RefSeq" id="WP_284195675.1">
    <property type="nucleotide sequence ID" value="NZ_BSOG01000001.1"/>
</dbReference>
<comment type="caution">
    <text evidence="10">The sequence shown here is derived from an EMBL/GenBank/DDBJ whole genome shotgun (WGS) entry which is preliminary data.</text>
</comment>
<dbReference type="Gene3D" id="3.40.30.10">
    <property type="entry name" value="Glutaredoxin"/>
    <property type="match status" value="2"/>
</dbReference>